<accession>A0A6B0JRI6</accession>
<evidence type="ECO:0000313" key="2">
    <source>
        <dbReference type="EMBL" id="MWY75043.1"/>
    </source>
</evidence>
<name>A0A6B0JRI6_FRATU</name>
<comment type="caution">
    <text evidence="2">The sequence shown here is derived from an EMBL/GenBank/DDBJ whole genome shotgun (WGS) entry which is preliminary data.</text>
</comment>
<reference evidence="2" key="1">
    <citation type="submission" date="2019-06" db="EMBL/GenBank/DDBJ databases">
        <title>Phylogeography and genetic diversity of Francisella tularensis subsp. holarctica in France (1947-2018).</title>
        <authorList>
            <person name="Kevin M."/>
            <person name="Madani N."/>
            <person name="Maurin M."/>
        </authorList>
    </citation>
    <scope>NUCLEOTIDE SEQUENCE</scope>
    <source>
        <strain evidence="2">10-1635/5</strain>
    </source>
</reference>
<proteinExistence type="predicted"/>
<dbReference type="EMBL" id="VJDK01000007">
    <property type="protein sequence ID" value="MWY73905.1"/>
    <property type="molecule type" value="Genomic_DNA"/>
</dbReference>
<protein>
    <submittedName>
        <fullName evidence="2">IS1595 family transposase</fullName>
    </submittedName>
</protein>
<sequence>SDDKFVLHLKECEFRWNNKDNDLYKIMCLLVRKFSIKVI</sequence>
<feature type="non-terminal residue" evidence="2">
    <location>
        <position position="1"/>
    </location>
</feature>
<evidence type="ECO:0000313" key="1">
    <source>
        <dbReference type="EMBL" id="MWY73905.1"/>
    </source>
</evidence>
<organism evidence="2">
    <name type="scientific">Francisella tularensis</name>
    <dbReference type="NCBI Taxonomy" id="263"/>
    <lineage>
        <taxon>Bacteria</taxon>
        <taxon>Pseudomonadati</taxon>
        <taxon>Pseudomonadota</taxon>
        <taxon>Gammaproteobacteria</taxon>
        <taxon>Thiotrichales</taxon>
        <taxon>Francisellaceae</taxon>
        <taxon>Francisella</taxon>
    </lineage>
</organism>
<gene>
    <name evidence="1" type="ORF">FNB10_01745</name>
    <name evidence="2" type="ORF">FNB10_08530</name>
</gene>
<dbReference type="AlphaFoldDB" id="A0A6B0JRI6"/>
<dbReference type="EMBL" id="VJDK01000064">
    <property type="protein sequence ID" value="MWY75043.1"/>
    <property type="molecule type" value="Genomic_DNA"/>
</dbReference>